<keyword evidence="3" id="KW-0812">Transmembrane</keyword>
<comment type="caution">
    <text evidence="6">The sequence shown here is derived from an EMBL/GenBank/DDBJ whole genome shotgun (WGS) entry which is preliminary data.</text>
</comment>
<accession>A0ABR0M0N1</accession>
<organism evidence="6 7">
    <name type="scientific">Cryomyces antarcticus</name>
    <dbReference type="NCBI Taxonomy" id="329879"/>
    <lineage>
        <taxon>Eukaryota</taxon>
        <taxon>Fungi</taxon>
        <taxon>Dikarya</taxon>
        <taxon>Ascomycota</taxon>
        <taxon>Pezizomycotina</taxon>
        <taxon>Dothideomycetes</taxon>
        <taxon>Dothideomycetes incertae sedis</taxon>
        <taxon>Cryomyces</taxon>
    </lineage>
</organism>
<keyword evidence="5" id="KW-0472">Membrane</keyword>
<evidence type="ECO:0000256" key="2">
    <source>
        <dbReference type="ARBA" id="ARBA00022448"/>
    </source>
</evidence>
<evidence type="ECO:0000256" key="3">
    <source>
        <dbReference type="ARBA" id="ARBA00022692"/>
    </source>
</evidence>
<keyword evidence="7" id="KW-1185">Reference proteome</keyword>
<dbReference type="Proteomes" id="UP001357485">
    <property type="component" value="Unassembled WGS sequence"/>
</dbReference>
<dbReference type="PANTHER" id="PTHR23501:SF177">
    <property type="entry name" value="MAJOR FACILITATOR SUPERFAMILY (MFS) PROFILE DOMAIN-CONTAINING PROTEIN-RELATED"/>
    <property type="match status" value="1"/>
</dbReference>
<feature type="non-terminal residue" evidence="6">
    <location>
        <position position="70"/>
    </location>
</feature>
<dbReference type="EMBL" id="JAVRRA010004231">
    <property type="protein sequence ID" value="KAK5275670.1"/>
    <property type="molecule type" value="Genomic_DNA"/>
</dbReference>
<keyword evidence="4" id="KW-1133">Transmembrane helix</keyword>
<reference evidence="6 7" key="1">
    <citation type="submission" date="2023-08" db="EMBL/GenBank/DDBJ databases">
        <title>Black Yeasts Isolated from many extreme environments.</title>
        <authorList>
            <person name="Coleine C."/>
            <person name="Stajich J.E."/>
            <person name="Selbmann L."/>
        </authorList>
    </citation>
    <scope>NUCLEOTIDE SEQUENCE [LARGE SCALE GENOMIC DNA]</scope>
    <source>
        <strain evidence="6 7">CCFEE 536</strain>
    </source>
</reference>
<evidence type="ECO:0000256" key="5">
    <source>
        <dbReference type="ARBA" id="ARBA00023136"/>
    </source>
</evidence>
<comment type="subcellular location">
    <subcellularLocation>
        <location evidence="1">Membrane</location>
        <topology evidence="1">Multi-pass membrane protein</topology>
    </subcellularLocation>
</comment>
<evidence type="ECO:0000256" key="4">
    <source>
        <dbReference type="ARBA" id="ARBA00022989"/>
    </source>
</evidence>
<evidence type="ECO:0008006" key="8">
    <source>
        <dbReference type="Google" id="ProtNLM"/>
    </source>
</evidence>
<name>A0ABR0M0N1_9PEZI</name>
<protein>
    <recommendedName>
        <fullName evidence="8">Major facilitator superfamily (MFS) profile domain-containing protein</fullName>
    </recommendedName>
</protein>
<evidence type="ECO:0000313" key="7">
    <source>
        <dbReference type="Proteomes" id="UP001357485"/>
    </source>
</evidence>
<evidence type="ECO:0000313" key="6">
    <source>
        <dbReference type="EMBL" id="KAK5275670.1"/>
    </source>
</evidence>
<keyword evidence="2" id="KW-0813">Transport</keyword>
<sequence length="70" mass="7198">MIAGPVIATIAAGMIYTFEIGSSSAVWIGYQALAGIGIGLCFQAPIMAGQALAKPEDVSTTTALLMFFQT</sequence>
<evidence type="ECO:0000256" key="1">
    <source>
        <dbReference type="ARBA" id="ARBA00004141"/>
    </source>
</evidence>
<gene>
    <name evidence="6" type="ORF">LTR16_012249</name>
</gene>
<proteinExistence type="predicted"/>
<dbReference type="PANTHER" id="PTHR23501">
    <property type="entry name" value="MAJOR FACILITATOR SUPERFAMILY"/>
    <property type="match status" value="1"/>
</dbReference>